<accession>A0A9N9TLE6</accession>
<evidence type="ECO:0000313" key="2">
    <source>
        <dbReference type="EMBL" id="CAG9857707.1"/>
    </source>
</evidence>
<reference evidence="2" key="1">
    <citation type="submission" date="2022-01" db="EMBL/GenBank/DDBJ databases">
        <authorList>
            <person name="King R."/>
        </authorList>
    </citation>
    <scope>NUCLEOTIDE SEQUENCE</scope>
</reference>
<dbReference type="EMBL" id="OU900107">
    <property type="protein sequence ID" value="CAG9857707.1"/>
    <property type="molecule type" value="Genomic_DNA"/>
</dbReference>
<protein>
    <submittedName>
        <fullName evidence="2">Uncharacterized protein</fullName>
    </submittedName>
</protein>
<sequence length="276" mass="30099">MATKEDRTLGSGISFPQWMRTKSHQKFELDPNAFSPPELEDSFILYYRHPKKETKANESTVIKANLPENITVSAVKKHQDFSHHPVPCQKYLQNGLDISPKAQTTAEMKTKSSGTDDGFKGEAARCGSSIIKVATQMVSGRASGGGRSDCGGGGEEEAATPPPASYQRQRRGSRSLPASPLTSPGNSPKAGRKMNKYFTGAFTDVDKSKGSWLLSNLLARREISQSVGQIKEELPEELGKAASTASVDDFPGKRPVVYKAKPSELREMNFWSPTSM</sequence>
<dbReference type="Proteomes" id="UP001153712">
    <property type="component" value="Chromosome 14"/>
</dbReference>
<evidence type="ECO:0000256" key="1">
    <source>
        <dbReference type="SAM" id="MobiDB-lite"/>
    </source>
</evidence>
<proteinExistence type="predicted"/>
<gene>
    <name evidence="2" type="ORF">PHYEVI_LOCUS4108</name>
</gene>
<dbReference type="AlphaFoldDB" id="A0A9N9TLE6"/>
<keyword evidence="3" id="KW-1185">Reference proteome</keyword>
<name>A0A9N9TLE6_PHYSR</name>
<feature type="compositionally biased region" description="Gly residues" evidence="1">
    <location>
        <begin position="142"/>
        <end position="153"/>
    </location>
</feature>
<feature type="region of interest" description="Disordered" evidence="1">
    <location>
        <begin position="138"/>
        <end position="194"/>
    </location>
</feature>
<organism evidence="2 3">
    <name type="scientific">Phyllotreta striolata</name>
    <name type="common">Striped flea beetle</name>
    <name type="synonym">Crioceris striolata</name>
    <dbReference type="NCBI Taxonomy" id="444603"/>
    <lineage>
        <taxon>Eukaryota</taxon>
        <taxon>Metazoa</taxon>
        <taxon>Ecdysozoa</taxon>
        <taxon>Arthropoda</taxon>
        <taxon>Hexapoda</taxon>
        <taxon>Insecta</taxon>
        <taxon>Pterygota</taxon>
        <taxon>Neoptera</taxon>
        <taxon>Endopterygota</taxon>
        <taxon>Coleoptera</taxon>
        <taxon>Polyphaga</taxon>
        <taxon>Cucujiformia</taxon>
        <taxon>Chrysomeloidea</taxon>
        <taxon>Chrysomelidae</taxon>
        <taxon>Galerucinae</taxon>
        <taxon>Alticini</taxon>
        <taxon>Phyllotreta</taxon>
    </lineage>
</organism>
<evidence type="ECO:0000313" key="3">
    <source>
        <dbReference type="Proteomes" id="UP001153712"/>
    </source>
</evidence>
<dbReference type="OrthoDB" id="8192147at2759"/>